<proteinExistence type="predicted"/>
<dbReference type="EMBL" id="BMAW01016227">
    <property type="protein sequence ID" value="GFT47988.1"/>
    <property type="molecule type" value="Genomic_DNA"/>
</dbReference>
<evidence type="ECO:0000313" key="1">
    <source>
        <dbReference type="EMBL" id="GFT47988.1"/>
    </source>
</evidence>
<gene>
    <name evidence="1" type="ORF">NPIL_217941</name>
</gene>
<reference evidence="1" key="1">
    <citation type="submission" date="2020-08" db="EMBL/GenBank/DDBJ databases">
        <title>Multicomponent nature underlies the extraordinary mechanical properties of spider dragline silk.</title>
        <authorList>
            <person name="Kono N."/>
            <person name="Nakamura H."/>
            <person name="Mori M."/>
            <person name="Yoshida Y."/>
            <person name="Ohtoshi R."/>
            <person name="Malay A.D."/>
            <person name="Moran D.A.P."/>
            <person name="Tomita M."/>
            <person name="Numata K."/>
            <person name="Arakawa K."/>
        </authorList>
    </citation>
    <scope>NUCLEOTIDE SEQUENCE</scope>
</reference>
<dbReference type="OrthoDB" id="422540at2759"/>
<comment type="caution">
    <text evidence="1">The sequence shown here is derived from an EMBL/GenBank/DDBJ whole genome shotgun (WGS) entry which is preliminary data.</text>
</comment>
<name>A0A8X6P2W6_NEPPI</name>
<dbReference type="Proteomes" id="UP000887013">
    <property type="component" value="Unassembled WGS sequence"/>
</dbReference>
<protein>
    <submittedName>
        <fullName evidence="1">Gag-Pol polyprotein</fullName>
    </submittedName>
</protein>
<organism evidence="1 2">
    <name type="scientific">Nephila pilipes</name>
    <name type="common">Giant wood spider</name>
    <name type="synonym">Nephila maculata</name>
    <dbReference type="NCBI Taxonomy" id="299642"/>
    <lineage>
        <taxon>Eukaryota</taxon>
        <taxon>Metazoa</taxon>
        <taxon>Ecdysozoa</taxon>
        <taxon>Arthropoda</taxon>
        <taxon>Chelicerata</taxon>
        <taxon>Arachnida</taxon>
        <taxon>Araneae</taxon>
        <taxon>Araneomorphae</taxon>
        <taxon>Entelegynae</taxon>
        <taxon>Araneoidea</taxon>
        <taxon>Nephilidae</taxon>
        <taxon>Nephila</taxon>
    </lineage>
</organism>
<dbReference type="AlphaFoldDB" id="A0A8X6P2W6"/>
<sequence length="162" mass="18334">MMFGKTIVLPGEFFELPSSSPTDPAECLLKLRETFRTLKPTPASCHSCTSCFVHSALNTYSHVFVGVDGLKPSLIAPYQEPFEVPRRTDKHFTIKRNDKTITISTNWLKPAFLLNDTNSTKEPFVVQKRNCPVEHAPRLDSDVPVPTMSHSSRKVRFNPKFL</sequence>
<dbReference type="PANTHER" id="PTHR38681">
    <property type="entry name" value="RETROVIRUS-RELATED POL POLYPROTEIN FROM TRANSPOSON 412-LIKE PROTEIN-RELATED"/>
    <property type="match status" value="1"/>
</dbReference>
<accession>A0A8X6P2W6</accession>
<evidence type="ECO:0000313" key="2">
    <source>
        <dbReference type="Proteomes" id="UP000887013"/>
    </source>
</evidence>
<dbReference type="PANTHER" id="PTHR38681:SF1">
    <property type="entry name" value="RETROVIRUS-RELATED POL POLYPROTEIN FROM TRANSPOSON 412-LIKE PROTEIN"/>
    <property type="match status" value="1"/>
</dbReference>
<keyword evidence="2" id="KW-1185">Reference proteome</keyword>